<dbReference type="RefSeq" id="WP_079688057.1">
    <property type="nucleotide sequence ID" value="NZ_FUZU01000002.1"/>
</dbReference>
<dbReference type="Pfam" id="PF00535">
    <property type="entry name" value="Glycos_transf_2"/>
    <property type="match status" value="1"/>
</dbReference>
<dbReference type="PANTHER" id="PTHR22916:SF3">
    <property type="entry name" value="UDP-GLCNAC:BETAGAL BETA-1,3-N-ACETYLGLUCOSAMINYLTRANSFERASE-LIKE PROTEIN 1"/>
    <property type="match status" value="1"/>
</dbReference>
<evidence type="ECO:0000313" key="2">
    <source>
        <dbReference type="EMBL" id="SKC77243.1"/>
    </source>
</evidence>
<proteinExistence type="predicted"/>
<evidence type="ECO:0000259" key="1">
    <source>
        <dbReference type="Pfam" id="PF00535"/>
    </source>
</evidence>
<feature type="domain" description="Glycosyltransferase 2-like" evidence="1">
    <location>
        <begin position="10"/>
        <end position="120"/>
    </location>
</feature>
<sequence length="298" mass="33951">MKSFSPILISVVIPTYNRAGYIGDTIQSVLKQQYTNFELIIVDDGSTDNTEAVVFSFKDDRIKYFKKSNAERAAARNFGVQKANGSYITFLDSDDLLKSNHLSEAIDFINENADAVIFHLGYNVIQPNGTIIYPWKALPDPVNEKLVEGNFLSCLGIFAKHDVLLQYPFNEDRELSGSEDYELWIRLAARYPIRTRAVVTASLVNHETRSVLQIDVTKFLKRIALIKRFLNEDSQVTTTYGSKTKTIFAYLDLYAALHLVMAGFRAKAWKFLLGSLFQQPSVIFNYRFLVVVKKIILF</sequence>
<dbReference type="STRING" id="688867.SAMN05660236_3545"/>
<evidence type="ECO:0000313" key="3">
    <source>
        <dbReference type="Proteomes" id="UP000190961"/>
    </source>
</evidence>
<dbReference type="InterPro" id="IPR001173">
    <property type="entry name" value="Glyco_trans_2-like"/>
</dbReference>
<protein>
    <submittedName>
        <fullName evidence="2">Glycosyltransferase involved in cell wall bisynthesis</fullName>
    </submittedName>
</protein>
<name>A0A1T5LMH7_9BACT</name>
<dbReference type="SUPFAM" id="SSF53448">
    <property type="entry name" value="Nucleotide-diphospho-sugar transferases"/>
    <property type="match status" value="1"/>
</dbReference>
<dbReference type="PANTHER" id="PTHR22916">
    <property type="entry name" value="GLYCOSYLTRANSFERASE"/>
    <property type="match status" value="1"/>
</dbReference>
<dbReference type="AlphaFoldDB" id="A0A1T5LMH7"/>
<dbReference type="Proteomes" id="UP000190961">
    <property type="component" value="Unassembled WGS sequence"/>
</dbReference>
<organism evidence="2 3">
    <name type="scientific">Ohtaekwangia koreensis</name>
    <dbReference type="NCBI Taxonomy" id="688867"/>
    <lineage>
        <taxon>Bacteria</taxon>
        <taxon>Pseudomonadati</taxon>
        <taxon>Bacteroidota</taxon>
        <taxon>Cytophagia</taxon>
        <taxon>Cytophagales</taxon>
        <taxon>Fulvivirgaceae</taxon>
        <taxon>Ohtaekwangia</taxon>
    </lineage>
</organism>
<keyword evidence="2" id="KW-0808">Transferase</keyword>
<accession>A0A1T5LMH7</accession>
<dbReference type="GO" id="GO:0016758">
    <property type="term" value="F:hexosyltransferase activity"/>
    <property type="evidence" value="ECO:0007669"/>
    <property type="project" value="UniProtKB-ARBA"/>
</dbReference>
<dbReference type="EMBL" id="FUZU01000002">
    <property type="protein sequence ID" value="SKC77243.1"/>
    <property type="molecule type" value="Genomic_DNA"/>
</dbReference>
<gene>
    <name evidence="2" type="ORF">SAMN05660236_3545</name>
</gene>
<reference evidence="2 3" key="1">
    <citation type="submission" date="2017-02" db="EMBL/GenBank/DDBJ databases">
        <authorList>
            <person name="Peterson S.W."/>
        </authorList>
    </citation>
    <scope>NUCLEOTIDE SEQUENCE [LARGE SCALE GENOMIC DNA]</scope>
    <source>
        <strain evidence="2 3">DSM 25262</strain>
    </source>
</reference>
<dbReference type="OrthoDB" id="9788101at2"/>
<dbReference type="Gene3D" id="3.90.550.10">
    <property type="entry name" value="Spore Coat Polysaccharide Biosynthesis Protein SpsA, Chain A"/>
    <property type="match status" value="1"/>
</dbReference>
<dbReference type="InterPro" id="IPR029044">
    <property type="entry name" value="Nucleotide-diphossugar_trans"/>
</dbReference>
<keyword evidence="3" id="KW-1185">Reference proteome</keyword>